<evidence type="ECO:0000313" key="4">
    <source>
        <dbReference type="EMBL" id="CAF1136861.1"/>
    </source>
</evidence>
<accession>A0A819WET3</accession>
<dbReference type="InterPro" id="IPR043541">
    <property type="entry name" value="SYT14/14L/16"/>
</dbReference>
<organism evidence="10 11">
    <name type="scientific">Rotaria magnacalcarata</name>
    <dbReference type="NCBI Taxonomy" id="392030"/>
    <lineage>
        <taxon>Eukaryota</taxon>
        <taxon>Metazoa</taxon>
        <taxon>Spiralia</taxon>
        <taxon>Gnathifera</taxon>
        <taxon>Rotifera</taxon>
        <taxon>Eurotatoria</taxon>
        <taxon>Bdelloidea</taxon>
        <taxon>Philodinida</taxon>
        <taxon>Philodinidae</taxon>
        <taxon>Rotaria</taxon>
    </lineage>
</organism>
<dbReference type="Proteomes" id="UP000663855">
    <property type="component" value="Unassembled WGS sequence"/>
</dbReference>
<feature type="transmembrane region" description="Helical" evidence="2">
    <location>
        <begin position="20"/>
        <end position="44"/>
    </location>
</feature>
<evidence type="ECO:0000313" key="9">
    <source>
        <dbReference type="EMBL" id="CAF4104270.1"/>
    </source>
</evidence>
<dbReference type="EMBL" id="CAJNRE010003607">
    <property type="protein sequence ID" value="CAF2026590.1"/>
    <property type="molecule type" value="Genomic_DNA"/>
</dbReference>
<dbReference type="EMBL" id="CAJOBG010004292">
    <property type="protein sequence ID" value="CAF4104270.1"/>
    <property type="molecule type" value="Genomic_DNA"/>
</dbReference>
<sequence length="554" mass="62238">MASNETNTTISTPDITYSISWSAAGFLIFVAIIFFLSIVLIFYFEKLCCFARHRFLKHLLRRLCRTSKSKSISTIAQSIPLTSISGREDKNKTSSKVPEYLWIAGQQEHISAFQPSMPLDTHDMGMDLPDDDYTTLVPPVKKINSTEKKLPDIPKIIEHTENDSLPQKAKQSNSKLNDRRKTIMTRISRHQTSLDSEIMTYPHSAPSSPSLLRNPRQKSINGPILMDQVNIDANSVSSDHGLILKHALSSGSLTSGTLEVRLKFDAKNSKMWIFVIKGTFDIEQSTLKQTLVQIHLTMLPNKRIRYRTQAKSADNAMFAEEFFCKVSSEPIQTQGIRFRLYANKRFKREKLVAEAVVMFGSVNLDEDMCKIIQLEPVYPSDDSEAGSFRSRKSSILQSRKDSIMHTGGSSGSSLPEIEIGLAYDKTQAVLLFEIGKGINFGISSLGPAPDTYTQLTLLNCHGEQIASNQTVTRCNQHHPVFAERYPFNIEENLLSQITFVLTIINKRSAGKDNRNIGWISFGHSVSGDAQVAHWDSMMNAQGETITRWHPLLES</sequence>
<gene>
    <name evidence="4" type="ORF">CJN711_LOCUS8845</name>
    <name evidence="5" type="ORF">KQP761_LOCUS6496</name>
    <name evidence="6" type="ORF">MBJ925_LOCUS9563</name>
    <name evidence="9" type="ORF">OVN521_LOCUS21059</name>
    <name evidence="10" type="ORF">UXM345_LOCUS23431</name>
    <name evidence="7" type="ORF">WKI299_LOCUS11877</name>
    <name evidence="8" type="ORF">XDN619_LOCUS21392</name>
</gene>
<comment type="caution">
    <text evidence="10">The sequence shown here is derived from an EMBL/GenBank/DDBJ whole genome shotgun (WGS) entry which is preliminary data.</text>
</comment>
<dbReference type="Proteomes" id="UP000663824">
    <property type="component" value="Unassembled WGS sequence"/>
</dbReference>
<dbReference type="EMBL" id="CAJNOV010003278">
    <property type="protein sequence ID" value="CAF1136861.1"/>
    <property type="molecule type" value="Genomic_DNA"/>
</dbReference>
<keyword evidence="2" id="KW-0472">Membrane</keyword>
<dbReference type="EMBL" id="CAJNRF010004441">
    <property type="protein sequence ID" value="CAF2059699.1"/>
    <property type="molecule type" value="Genomic_DNA"/>
</dbReference>
<proteinExistence type="predicted"/>
<dbReference type="Pfam" id="PF00168">
    <property type="entry name" value="C2"/>
    <property type="match status" value="2"/>
</dbReference>
<evidence type="ECO:0000256" key="1">
    <source>
        <dbReference type="SAM" id="MobiDB-lite"/>
    </source>
</evidence>
<dbReference type="PANTHER" id="PTHR46129:SF2">
    <property type="entry name" value="SYNAPTOTAGMIN 14, ISOFORM D"/>
    <property type="match status" value="1"/>
</dbReference>
<protein>
    <recommendedName>
        <fullName evidence="3">C2 domain-containing protein</fullName>
    </recommendedName>
</protein>
<dbReference type="Proteomes" id="UP000663842">
    <property type="component" value="Unassembled WGS sequence"/>
</dbReference>
<dbReference type="AlphaFoldDB" id="A0A819WET3"/>
<reference evidence="10" key="1">
    <citation type="submission" date="2021-02" db="EMBL/GenBank/DDBJ databases">
        <authorList>
            <person name="Nowell W R."/>
        </authorList>
    </citation>
    <scope>NUCLEOTIDE SEQUENCE</scope>
</reference>
<evidence type="ECO:0000313" key="7">
    <source>
        <dbReference type="EMBL" id="CAF2059699.1"/>
    </source>
</evidence>
<name>A0A819WET3_9BILA</name>
<dbReference type="PROSITE" id="PS50004">
    <property type="entry name" value="C2"/>
    <property type="match status" value="1"/>
</dbReference>
<evidence type="ECO:0000313" key="10">
    <source>
        <dbReference type="EMBL" id="CAF4121413.1"/>
    </source>
</evidence>
<dbReference type="Gene3D" id="2.60.40.150">
    <property type="entry name" value="C2 domain"/>
    <property type="match status" value="2"/>
</dbReference>
<dbReference type="Proteomes" id="UP000663856">
    <property type="component" value="Unassembled WGS sequence"/>
</dbReference>
<evidence type="ECO:0000256" key="2">
    <source>
        <dbReference type="SAM" id="Phobius"/>
    </source>
</evidence>
<evidence type="ECO:0000313" key="12">
    <source>
        <dbReference type="Proteomes" id="UP000663866"/>
    </source>
</evidence>
<evidence type="ECO:0000313" key="11">
    <source>
        <dbReference type="Proteomes" id="UP000663842"/>
    </source>
</evidence>
<feature type="region of interest" description="Disordered" evidence="1">
    <location>
        <begin position="381"/>
        <end position="409"/>
    </location>
</feature>
<dbReference type="InterPro" id="IPR035892">
    <property type="entry name" value="C2_domain_sf"/>
</dbReference>
<dbReference type="SUPFAM" id="SSF49562">
    <property type="entry name" value="C2 domain (Calcium/lipid-binding domain, CaLB)"/>
    <property type="match status" value="2"/>
</dbReference>
<dbReference type="EMBL" id="CAJNOW010001915">
    <property type="protein sequence ID" value="CAF1336040.1"/>
    <property type="molecule type" value="Genomic_DNA"/>
</dbReference>
<dbReference type="OrthoDB" id="5978493at2759"/>
<keyword evidence="2" id="KW-1133">Transmembrane helix</keyword>
<dbReference type="PANTHER" id="PTHR46129">
    <property type="entry name" value="SYNAPTOTAGMIN 14, ISOFORM D"/>
    <property type="match status" value="1"/>
</dbReference>
<evidence type="ECO:0000313" key="8">
    <source>
        <dbReference type="EMBL" id="CAF2114385.1"/>
    </source>
</evidence>
<feature type="domain" description="C2" evidence="3">
    <location>
        <begin position="413"/>
        <end position="549"/>
    </location>
</feature>
<dbReference type="EMBL" id="CAJNRG010009507">
    <property type="protein sequence ID" value="CAF2114385.1"/>
    <property type="molecule type" value="Genomic_DNA"/>
</dbReference>
<dbReference type="EMBL" id="CAJOBF010004041">
    <property type="protein sequence ID" value="CAF4121413.1"/>
    <property type="molecule type" value="Genomic_DNA"/>
</dbReference>
<dbReference type="Proteomes" id="UP000663887">
    <property type="component" value="Unassembled WGS sequence"/>
</dbReference>
<keyword evidence="12" id="KW-1185">Reference proteome</keyword>
<dbReference type="GO" id="GO:0005543">
    <property type="term" value="F:phospholipid binding"/>
    <property type="evidence" value="ECO:0007669"/>
    <property type="project" value="TreeGrafter"/>
</dbReference>
<evidence type="ECO:0000259" key="3">
    <source>
        <dbReference type="PROSITE" id="PS50004"/>
    </source>
</evidence>
<dbReference type="InterPro" id="IPR000008">
    <property type="entry name" value="C2_dom"/>
</dbReference>
<evidence type="ECO:0000313" key="6">
    <source>
        <dbReference type="EMBL" id="CAF2026590.1"/>
    </source>
</evidence>
<evidence type="ECO:0000313" key="5">
    <source>
        <dbReference type="EMBL" id="CAF1336040.1"/>
    </source>
</evidence>
<dbReference type="Proteomes" id="UP000663834">
    <property type="component" value="Unassembled WGS sequence"/>
</dbReference>
<keyword evidence="2" id="KW-0812">Transmembrane</keyword>
<dbReference type="Proteomes" id="UP000663866">
    <property type="component" value="Unassembled WGS sequence"/>
</dbReference>